<feature type="transmembrane region" description="Helical" evidence="8">
    <location>
        <begin position="113"/>
        <end position="132"/>
    </location>
</feature>
<evidence type="ECO:0000313" key="11">
    <source>
        <dbReference type="Proteomes" id="UP000032749"/>
    </source>
</evidence>
<dbReference type="PRINTS" id="PR00169">
    <property type="entry name" value="KCHANNEL"/>
</dbReference>
<dbReference type="STRING" id="698738.OLEAN_C31840"/>
<dbReference type="InterPro" id="IPR028325">
    <property type="entry name" value="VG_K_chnl"/>
</dbReference>
<dbReference type="GO" id="GO:0005249">
    <property type="term" value="F:voltage-gated potassium channel activity"/>
    <property type="evidence" value="ECO:0007669"/>
    <property type="project" value="InterPro"/>
</dbReference>
<evidence type="ECO:0000256" key="4">
    <source>
        <dbReference type="ARBA" id="ARBA00022989"/>
    </source>
</evidence>
<evidence type="ECO:0000256" key="6">
    <source>
        <dbReference type="ARBA" id="ARBA00023136"/>
    </source>
</evidence>
<keyword evidence="4 8" id="KW-1133">Transmembrane helix</keyword>
<keyword evidence="11" id="KW-1185">Reference proteome</keyword>
<evidence type="ECO:0000259" key="9">
    <source>
        <dbReference type="Pfam" id="PF07885"/>
    </source>
</evidence>
<keyword evidence="5" id="KW-0406">Ion transport</keyword>
<evidence type="ECO:0000256" key="3">
    <source>
        <dbReference type="ARBA" id="ARBA00022692"/>
    </source>
</evidence>
<feature type="transmembrane region" description="Helical" evidence="8">
    <location>
        <begin position="144"/>
        <end position="162"/>
    </location>
</feature>
<dbReference type="InterPro" id="IPR013099">
    <property type="entry name" value="K_chnl_dom"/>
</dbReference>
<proteinExistence type="predicted"/>
<feature type="transmembrane region" description="Helical" evidence="8">
    <location>
        <begin position="202"/>
        <end position="222"/>
    </location>
</feature>
<dbReference type="PANTHER" id="PTHR11537:SF254">
    <property type="entry name" value="POTASSIUM VOLTAGE-GATED CHANNEL PROTEIN SHAB"/>
    <property type="match status" value="1"/>
</dbReference>
<feature type="transmembrane region" description="Helical" evidence="8">
    <location>
        <begin position="28"/>
        <end position="46"/>
    </location>
</feature>
<feature type="domain" description="Potassium channel" evidence="9">
    <location>
        <begin position="149"/>
        <end position="221"/>
    </location>
</feature>
<dbReference type="OrthoDB" id="9813518at2"/>
<dbReference type="EMBL" id="FO203512">
    <property type="protein sequence ID" value="CCK77360.1"/>
    <property type="molecule type" value="Genomic_DNA"/>
</dbReference>
<dbReference type="HOGENOM" id="CLU_011722_6_0_6"/>
<dbReference type="GO" id="GO:0001508">
    <property type="term" value="P:action potential"/>
    <property type="evidence" value="ECO:0007669"/>
    <property type="project" value="TreeGrafter"/>
</dbReference>
<keyword evidence="6 8" id="KW-0472">Membrane</keyword>
<evidence type="ECO:0000256" key="5">
    <source>
        <dbReference type="ARBA" id="ARBA00023065"/>
    </source>
</evidence>
<dbReference type="KEGG" id="oai:OLEAN_C31840"/>
<dbReference type="InterPro" id="IPR027359">
    <property type="entry name" value="Volt_channel_dom_sf"/>
</dbReference>
<evidence type="ECO:0000256" key="8">
    <source>
        <dbReference type="SAM" id="Phobius"/>
    </source>
</evidence>
<accession>R4YQY0</accession>
<name>R4YQY0_OLEAN</name>
<dbReference type="AlphaFoldDB" id="R4YQY0"/>
<sequence length="261" mass="29231">MNEHIPGFFGLSGVHSDESPVAVKLGRFFEWPMILLAIGIILEWYIEAQGLVPITMSIYGDWFIWGFFVLETSLLLILVDNKKRYLFNNWGSLVIIFAGMPLLWDIFPYTGGLRALRLLILFSLLFSMSAAARKILSRNHLGTTLMVSFIIVIVSGTVVALIDPNIETPLDGIWWAWVTITTVGYGDIVPGSTAGRLFGSGLILLGIGLFSMLTASFSAFFLSQQDDKISHQELDNKLQLLRLQKKIESLEEKIDCLLDKK</sequence>
<dbReference type="PANTHER" id="PTHR11537">
    <property type="entry name" value="VOLTAGE-GATED POTASSIUM CHANNEL"/>
    <property type="match status" value="1"/>
</dbReference>
<evidence type="ECO:0000256" key="7">
    <source>
        <dbReference type="ARBA" id="ARBA00023303"/>
    </source>
</evidence>
<keyword evidence="2" id="KW-0813">Transport</keyword>
<protein>
    <submittedName>
        <fullName evidence="10">Kef-type K+ transport system, predicted NAD-binding component</fullName>
    </submittedName>
</protein>
<dbReference type="Proteomes" id="UP000032749">
    <property type="component" value="Chromosome"/>
</dbReference>
<feature type="transmembrane region" description="Helical" evidence="8">
    <location>
        <begin position="58"/>
        <end position="79"/>
    </location>
</feature>
<comment type="subcellular location">
    <subcellularLocation>
        <location evidence="1">Membrane</location>
        <topology evidence="1">Multi-pass membrane protein</topology>
    </subcellularLocation>
</comment>
<dbReference type="Gene3D" id="1.20.120.350">
    <property type="entry name" value="Voltage-gated potassium channels. Chain C"/>
    <property type="match status" value="1"/>
</dbReference>
<reference evidence="10 11" key="1">
    <citation type="journal article" date="2013" name="Nat. Commun.">
        <title>Genome sequence and functional genomic analysis of the oil-degrading bacterium Oleispira antarctica.</title>
        <authorList>
            <person name="Kube M."/>
            <person name="Chernikova T.N."/>
            <person name="Al-Ramahi Y."/>
            <person name="Beloqui A."/>
            <person name="Lopez-Cortez N."/>
            <person name="Guazzaroni M.E."/>
            <person name="Heipieper H.J."/>
            <person name="Klages S."/>
            <person name="Kotsyurbenko O.R."/>
            <person name="Langer I."/>
            <person name="Nechitaylo T.Y."/>
            <person name="Lunsdorf H."/>
            <person name="Fernandez M."/>
            <person name="Juarez S."/>
            <person name="Ciordia S."/>
            <person name="Singer A."/>
            <person name="Kagan O."/>
            <person name="Egorova O."/>
            <person name="Petit P.A."/>
            <person name="Stogios P."/>
            <person name="Kim Y."/>
            <person name="Tchigvintsev A."/>
            <person name="Flick R."/>
            <person name="Denaro R."/>
            <person name="Genovese M."/>
            <person name="Albar J.P."/>
            <person name="Reva O.N."/>
            <person name="Martinez-Gomariz M."/>
            <person name="Tran H."/>
            <person name="Ferrer M."/>
            <person name="Savchenko A."/>
            <person name="Yakunin A.F."/>
            <person name="Yakimov M.M."/>
            <person name="Golyshina O.V."/>
            <person name="Reinhardt R."/>
            <person name="Golyshin P.N."/>
        </authorList>
    </citation>
    <scope>NUCLEOTIDE SEQUENCE [LARGE SCALE GENOMIC DNA]</scope>
</reference>
<feature type="transmembrane region" description="Helical" evidence="8">
    <location>
        <begin position="86"/>
        <end position="107"/>
    </location>
</feature>
<organism evidence="10 11">
    <name type="scientific">Oleispira antarctica RB-8</name>
    <dbReference type="NCBI Taxonomy" id="698738"/>
    <lineage>
        <taxon>Bacteria</taxon>
        <taxon>Pseudomonadati</taxon>
        <taxon>Pseudomonadota</taxon>
        <taxon>Gammaproteobacteria</taxon>
        <taxon>Oceanospirillales</taxon>
        <taxon>Oceanospirillaceae</taxon>
        <taxon>Oleispira</taxon>
    </lineage>
</organism>
<dbReference type="Gene3D" id="1.10.287.70">
    <property type="match status" value="1"/>
</dbReference>
<feature type="transmembrane region" description="Helical" evidence="8">
    <location>
        <begin position="174"/>
        <end position="190"/>
    </location>
</feature>
<keyword evidence="7" id="KW-0407">Ion channel</keyword>
<gene>
    <name evidence="10" type="ORF">OLEAN_C31840</name>
</gene>
<dbReference type="Pfam" id="PF07885">
    <property type="entry name" value="Ion_trans_2"/>
    <property type="match status" value="1"/>
</dbReference>
<evidence type="ECO:0000256" key="1">
    <source>
        <dbReference type="ARBA" id="ARBA00004141"/>
    </source>
</evidence>
<dbReference type="GO" id="GO:0008076">
    <property type="term" value="C:voltage-gated potassium channel complex"/>
    <property type="evidence" value="ECO:0007669"/>
    <property type="project" value="InterPro"/>
</dbReference>
<evidence type="ECO:0000313" key="10">
    <source>
        <dbReference type="EMBL" id="CCK77360.1"/>
    </source>
</evidence>
<dbReference type="SUPFAM" id="SSF81324">
    <property type="entry name" value="Voltage-gated potassium channels"/>
    <property type="match status" value="1"/>
</dbReference>
<keyword evidence="3 8" id="KW-0812">Transmembrane</keyword>
<evidence type="ECO:0000256" key="2">
    <source>
        <dbReference type="ARBA" id="ARBA00022448"/>
    </source>
</evidence>